<name>A0A8G1R2N1_9EURO</name>
<dbReference type="RefSeq" id="XP_025516221.1">
    <property type="nucleotide sequence ID" value="XM_025659920.1"/>
</dbReference>
<reference evidence="1 2" key="1">
    <citation type="submission" date="2018-02" db="EMBL/GenBank/DDBJ databases">
        <title>The genomes of Aspergillus section Nigri reveals drivers in fungal speciation.</title>
        <authorList>
            <consortium name="DOE Joint Genome Institute"/>
            <person name="Vesth T.C."/>
            <person name="Nybo J."/>
            <person name="Theobald S."/>
            <person name="Brandl J."/>
            <person name="Frisvad J.C."/>
            <person name="Nielsen K.F."/>
            <person name="Lyhne E.K."/>
            <person name="Kogle M.E."/>
            <person name="Kuo A."/>
            <person name="Riley R."/>
            <person name="Clum A."/>
            <person name="Nolan M."/>
            <person name="Lipzen A."/>
            <person name="Salamov A."/>
            <person name="Henrissat B."/>
            <person name="Wiebenga A."/>
            <person name="De vries R.P."/>
            <person name="Grigoriev I.V."/>
            <person name="Mortensen U.H."/>
            <person name="Andersen M.R."/>
            <person name="Baker S.E."/>
        </authorList>
    </citation>
    <scope>NUCLEOTIDE SEQUENCE [LARGE SCALE GENOMIC DNA]</scope>
    <source>
        <strain evidence="1 2">CBS 112811</strain>
    </source>
</reference>
<accession>A0A8G1R2N1</accession>
<organism evidence="1 2">
    <name type="scientific">Aspergillus piperis CBS 112811</name>
    <dbReference type="NCBI Taxonomy" id="1448313"/>
    <lineage>
        <taxon>Eukaryota</taxon>
        <taxon>Fungi</taxon>
        <taxon>Dikarya</taxon>
        <taxon>Ascomycota</taxon>
        <taxon>Pezizomycotina</taxon>
        <taxon>Eurotiomycetes</taxon>
        <taxon>Eurotiomycetidae</taxon>
        <taxon>Eurotiales</taxon>
        <taxon>Aspergillaceae</taxon>
        <taxon>Aspergillus</taxon>
        <taxon>Aspergillus subgen. Circumdati</taxon>
    </lineage>
</organism>
<gene>
    <name evidence="1" type="ORF">BO85DRAFT_448358</name>
</gene>
<proteinExistence type="predicted"/>
<dbReference type="EMBL" id="KZ825060">
    <property type="protein sequence ID" value="RAH58299.1"/>
    <property type="molecule type" value="Genomic_DNA"/>
</dbReference>
<evidence type="ECO:0000313" key="1">
    <source>
        <dbReference type="EMBL" id="RAH58299.1"/>
    </source>
</evidence>
<dbReference type="GeneID" id="37163322"/>
<protein>
    <submittedName>
        <fullName evidence="1">Uncharacterized protein</fullName>
    </submittedName>
</protein>
<evidence type="ECO:0000313" key="2">
    <source>
        <dbReference type="Proteomes" id="UP000249526"/>
    </source>
</evidence>
<dbReference type="AlphaFoldDB" id="A0A8G1R2N1"/>
<keyword evidence="2" id="KW-1185">Reference proteome</keyword>
<sequence>MACALRSLVFERCGGEKEGGEKRNDKGNDNSNHQEHILRISFPARDKGNYCVCPGFEGIASTKGSGPRLASITAILIPPHGRNLSFSVQIAALPIAFARARQHSVSIPRRSSFWSNDRPRVTAQSIRYIRGGVTERVLHVDAQDTQTETVSQS</sequence>
<dbReference type="Proteomes" id="UP000249526">
    <property type="component" value="Unassembled WGS sequence"/>
</dbReference>